<evidence type="ECO:0000256" key="1">
    <source>
        <dbReference type="ARBA" id="ARBA00004141"/>
    </source>
</evidence>
<dbReference type="Proteomes" id="UP000285301">
    <property type="component" value="Unassembled WGS sequence"/>
</dbReference>
<feature type="transmembrane region" description="Helical" evidence="5">
    <location>
        <begin position="78"/>
        <end position="96"/>
    </location>
</feature>
<evidence type="ECO:0000313" key="7">
    <source>
        <dbReference type="EMBL" id="RWS02586.1"/>
    </source>
</evidence>
<sequence length="320" mass="35516">MEPENNWLYSKLSKIPAAGIFFALSAGIFFAFGQVLVKILKDINPIELFAVRSALQAVNFIAIILWNKQTFLVPREEIKFLIPRCITGFFAVARVFLSEPFGLFQIFTILASISGTILISRPTFLFPSDDSSSISVSHRINGALISILSAFTTALSFILVKKQPKTPASVITFWYSVFVVVVGIIYIGISKDFVVPKDSKSYILLFLVGFCGTFGQLFLAMSLKLEEASVVAVAYTIDIVFAYIFQVSLINEKLTLLSLIGALIICLSIVASAVRKLIVEKPLLRKKVSKSKINSYEVQTQDSTLFHVELIGVYNVRDQN</sequence>
<gene>
    <name evidence="7" type="ORF">B4U79_18474</name>
</gene>
<keyword evidence="3 5" id="KW-1133">Transmembrane helix</keyword>
<evidence type="ECO:0000256" key="3">
    <source>
        <dbReference type="ARBA" id="ARBA00022989"/>
    </source>
</evidence>
<dbReference type="AlphaFoldDB" id="A0A443QHW9"/>
<feature type="transmembrane region" description="Helical" evidence="5">
    <location>
        <begin position="49"/>
        <end position="66"/>
    </location>
</feature>
<evidence type="ECO:0000313" key="8">
    <source>
        <dbReference type="Proteomes" id="UP000285301"/>
    </source>
</evidence>
<dbReference type="InterPro" id="IPR037185">
    <property type="entry name" value="EmrE-like"/>
</dbReference>
<feature type="transmembrane region" description="Helical" evidence="5">
    <location>
        <begin position="15"/>
        <end position="37"/>
    </location>
</feature>
<feature type="transmembrane region" description="Helical" evidence="5">
    <location>
        <begin position="256"/>
        <end position="278"/>
    </location>
</feature>
<feature type="transmembrane region" description="Helical" evidence="5">
    <location>
        <begin position="172"/>
        <end position="189"/>
    </location>
</feature>
<evidence type="ECO:0000256" key="5">
    <source>
        <dbReference type="SAM" id="Phobius"/>
    </source>
</evidence>
<dbReference type="InterPro" id="IPR000620">
    <property type="entry name" value="EamA_dom"/>
</dbReference>
<keyword evidence="8" id="KW-1185">Reference proteome</keyword>
<feature type="transmembrane region" description="Helical" evidence="5">
    <location>
        <begin position="230"/>
        <end position="250"/>
    </location>
</feature>
<dbReference type="Pfam" id="PF00892">
    <property type="entry name" value="EamA"/>
    <property type="match status" value="1"/>
</dbReference>
<accession>A0A443QHW9</accession>
<comment type="caution">
    <text evidence="7">The sequence shown here is derived from an EMBL/GenBank/DDBJ whole genome shotgun (WGS) entry which is preliminary data.</text>
</comment>
<feature type="transmembrane region" description="Helical" evidence="5">
    <location>
        <begin position="201"/>
        <end position="223"/>
    </location>
</feature>
<dbReference type="GO" id="GO:0016020">
    <property type="term" value="C:membrane"/>
    <property type="evidence" value="ECO:0007669"/>
    <property type="project" value="UniProtKB-SubCell"/>
</dbReference>
<dbReference type="EMBL" id="NCKU01007512">
    <property type="protein sequence ID" value="RWS02586.1"/>
    <property type="molecule type" value="Genomic_DNA"/>
</dbReference>
<feature type="transmembrane region" description="Helical" evidence="5">
    <location>
        <begin position="140"/>
        <end position="160"/>
    </location>
</feature>
<dbReference type="PANTHER" id="PTHR22911">
    <property type="entry name" value="ACYL-MALONYL CONDENSING ENZYME-RELATED"/>
    <property type="match status" value="1"/>
</dbReference>
<evidence type="ECO:0000256" key="2">
    <source>
        <dbReference type="ARBA" id="ARBA00022692"/>
    </source>
</evidence>
<proteinExistence type="predicted"/>
<comment type="subcellular location">
    <subcellularLocation>
        <location evidence="1">Membrane</location>
        <topology evidence="1">Multi-pass membrane protein</topology>
    </subcellularLocation>
</comment>
<protein>
    <submittedName>
        <fullName evidence="7">Solute carrier family 35 member G1-like protein</fullName>
    </submittedName>
</protein>
<evidence type="ECO:0000256" key="4">
    <source>
        <dbReference type="ARBA" id="ARBA00023136"/>
    </source>
</evidence>
<dbReference type="SUPFAM" id="SSF103481">
    <property type="entry name" value="Multidrug resistance efflux transporter EmrE"/>
    <property type="match status" value="1"/>
</dbReference>
<dbReference type="PANTHER" id="PTHR22911:SF6">
    <property type="entry name" value="SOLUTE CARRIER FAMILY 35 MEMBER G1"/>
    <property type="match status" value="1"/>
</dbReference>
<feature type="domain" description="EamA" evidence="6">
    <location>
        <begin position="142"/>
        <end position="270"/>
    </location>
</feature>
<feature type="transmembrane region" description="Helical" evidence="5">
    <location>
        <begin position="103"/>
        <end position="120"/>
    </location>
</feature>
<evidence type="ECO:0000259" key="6">
    <source>
        <dbReference type="Pfam" id="PF00892"/>
    </source>
</evidence>
<keyword evidence="4 5" id="KW-0472">Membrane</keyword>
<name>A0A443QHW9_9ACAR</name>
<dbReference type="OrthoDB" id="306876at2759"/>
<keyword evidence="2 5" id="KW-0812">Transmembrane</keyword>
<organism evidence="7 8">
    <name type="scientific">Dinothrombium tinctorium</name>
    <dbReference type="NCBI Taxonomy" id="1965070"/>
    <lineage>
        <taxon>Eukaryota</taxon>
        <taxon>Metazoa</taxon>
        <taxon>Ecdysozoa</taxon>
        <taxon>Arthropoda</taxon>
        <taxon>Chelicerata</taxon>
        <taxon>Arachnida</taxon>
        <taxon>Acari</taxon>
        <taxon>Acariformes</taxon>
        <taxon>Trombidiformes</taxon>
        <taxon>Prostigmata</taxon>
        <taxon>Anystina</taxon>
        <taxon>Parasitengona</taxon>
        <taxon>Trombidioidea</taxon>
        <taxon>Trombidiidae</taxon>
        <taxon>Dinothrombium</taxon>
    </lineage>
</organism>
<reference evidence="7 8" key="1">
    <citation type="journal article" date="2018" name="Gigascience">
        <title>Genomes of trombidid mites reveal novel predicted allergens and laterally-transferred genes associated with secondary metabolism.</title>
        <authorList>
            <person name="Dong X."/>
            <person name="Chaisiri K."/>
            <person name="Xia D."/>
            <person name="Armstrong S.D."/>
            <person name="Fang Y."/>
            <person name="Donnelly M.J."/>
            <person name="Kadowaki T."/>
            <person name="McGarry J.W."/>
            <person name="Darby A.C."/>
            <person name="Makepeace B.L."/>
        </authorList>
    </citation>
    <scope>NUCLEOTIDE SEQUENCE [LARGE SCALE GENOMIC DNA]</scope>
    <source>
        <strain evidence="7">UoL-WK</strain>
    </source>
</reference>